<reference evidence="1 2" key="1">
    <citation type="submission" date="2014-04" db="EMBL/GenBank/DDBJ databases">
        <authorList>
            <consortium name="DOE Joint Genome Institute"/>
            <person name="Kuo A."/>
            <person name="Kohler A."/>
            <person name="Jargeat P."/>
            <person name="Nagy L.G."/>
            <person name="Floudas D."/>
            <person name="Copeland A."/>
            <person name="Barry K.W."/>
            <person name="Cichocki N."/>
            <person name="Veneault-Fourrey C."/>
            <person name="LaButti K."/>
            <person name="Lindquist E.A."/>
            <person name="Lipzen A."/>
            <person name="Lundell T."/>
            <person name="Morin E."/>
            <person name="Murat C."/>
            <person name="Sun H."/>
            <person name="Tunlid A."/>
            <person name="Henrissat B."/>
            <person name="Grigoriev I.V."/>
            <person name="Hibbett D.S."/>
            <person name="Martin F."/>
            <person name="Nordberg H.P."/>
            <person name="Cantor M.N."/>
            <person name="Hua S.X."/>
        </authorList>
    </citation>
    <scope>NUCLEOTIDE SEQUENCE [LARGE SCALE GENOMIC DNA]</scope>
    <source>
        <strain evidence="1 2">Ve08.2h10</strain>
    </source>
</reference>
<dbReference type="EMBL" id="KN826931">
    <property type="protein sequence ID" value="KIK77564.1"/>
    <property type="molecule type" value="Genomic_DNA"/>
</dbReference>
<protein>
    <submittedName>
        <fullName evidence="1">Unplaced genomic scaffold scaffold_2109, whole genome shotgun sequence</fullName>
    </submittedName>
</protein>
<gene>
    <name evidence="1" type="ORF">PAXRUDRAFT_166436</name>
</gene>
<evidence type="ECO:0000313" key="1">
    <source>
        <dbReference type="EMBL" id="KIK77564.1"/>
    </source>
</evidence>
<name>A0A0D0DAL3_9AGAM</name>
<dbReference type="AlphaFoldDB" id="A0A0D0DAL3"/>
<dbReference type="OrthoDB" id="3269001at2759"/>
<proteinExistence type="predicted"/>
<reference evidence="2" key="2">
    <citation type="submission" date="2015-01" db="EMBL/GenBank/DDBJ databases">
        <title>Evolutionary Origins and Diversification of the Mycorrhizal Mutualists.</title>
        <authorList>
            <consortium name="DOE Joint Genome Institute"/>
            <consortium name="Mycorrhizal Genomics Consortium"/>
            <person name="Kohler A."/>
            <person name="Kuo A."/>
            <person name="Nagy L.G."/>
            <person name="Floudas D."/>
            <person name="Copeland A."/>
            <person name="Barry K.W."/>
            <person name="Cichocki N."/>
            <person name="Veneault-Fourrey C."/>
            <person name="LaButti K."/>
            <person name="Lindquist E.A."/>
            <person name="Lipzen A."/>
            <person name="Lundell T."/>
            <person name="Morin E."/>
            <person name="Murat C."/>
            <person name="Riley R."/>
            <person name="Ohm R."/>
            <person name="Sun H."/>
            <person name="Tunlid A."/>
            <person name="Henrissat B."/>
            <person name="Grigoriev I.V."/>
            <person name="Hibbett D.S."/>
            <person name="Martin F."/>
        </authorList>
    </citation>
    <scope>NUCLEOTIDE SEQUENCE [LARGE SCALE GENOMIC DNA]</scope>
    <source>
        <strain evidence="2">Ve08.2h10</strain>
    </source>
</reference>
<organism evidence="1 2">
    <name type="scientific">Paxillus rubicundulus Ve08.2h10</name>
    <dbReference type="NCBI Taxonomy" id="930991"/>
    <lineage>
        <taxon>Eukaryota</taxon>
        <taxon>Fungi</taxon>
        <taxon>Dikarya</taxon>
        <taxon>Basidiomycota</taxon>
        <taxon>Agaricomycotina</taxon>
        <taxon>Agaricomycetes</taxon>
        <taxon>Agaricomycetidae</taxon>
        <taxon>Boletales</taxon>
        <taxon>Paxilineae</taxon>
        <taxon>Paxillaceae</taxon>
        <taxon>Paxillus</taxon>
    </lineage>
</organism>
<accession>A0A0D0DAL3</accession>
<dbReference type="InParanoid" id="A0A0D0DAL3"/>
<dbReference type="Proteomes" id="UP000054538">
    <property type="component" value="Unassembled WGS sequence"/>
</dbReference>
<dbReference type="HOGENOM" id="CLU_2312857_0_0_1"/>
<sequence length="118" mass="14023">MTQWRDAQMKKDRDKIFKETGVQWSKLLCLPYWDPTRFLAINSMHNIFLSLVQFHFRDLIVVDKPENQEFRRTNPPSAKPVDNKELEKARELLKSGAFKTLLNQIHLTVLLKLLEESR</sequence>
<keyword evidence="2" id="KW-1185">Reference proteome</keyword>
<evidence type="ECO:0000313" key="2">
    <source>
        <dbReference type="Proteomes" id="UP000054538"/>
    </source>
</evidence>